<dbReference type="UniPathway" id="UPA00378"/>
<dbReference type="AlphaFoldDB" id="A0A6J8C8C9"/>
<evidence type="ECO:0000256" key="4">
    <source>
        <dbReference type="ARBA" id="ARBA00022676"/>
    </source>
</evidence>
<dbReference type="Proteomes" id="UP000507470">
    <property type="component" value="Unassembled WGS sequence"/>
</dbReference>
<dbReference type="GO" id="GO:0000139">
    <property type="term" value="C:Golgi membrane"/>
    <property type="evidence" value="ECO:0007669"/>
    <property type="project" value="UniProtKB-SubCell"/>
</dbReference>
<feature type="domain" description="Fucosyltransferase N-terminal" evidence="14">
    <location>
        <begin position="54"/>
        <end position="155"/>
    </location>
</feature>
<keyword evidence="10" id="KW-0472">Membrane</keyword>
<keyword evidence="8" id="KW-1133">Transmembrane helix</keyword>
<dbReference type="OrthoDB" id="6085082at2759"/>
<evidence type="ECO:0000256" key="3">
    <source>
        <dbReference type="ARBA" id="ARBA00008919"/>
    </source>
</evidence>
<dbReference type="PANTHER" id="PTHR48438:SF1">
    <property type="entry name" value="ALPHA-(1,3)-FUCOSYLTRANSFERASE C-RELATED"/>
    <property type="match status" value="1"/>
</dbReference>
<comment type="similarity">
    <text evidence="3 12">Belongs to the glycosyltransferase 10 family.</text>
</comment>
<keyword evidence="7" id="KW-0735">Signal-anchor</keyword>
<evidence type="ECO:0000256" key="5">
    <source>
        <dbReference type="ARBA" id="ARBA00022679"/>
    </source>
</evidence>
<dbReference type="Pfam" id="PF17039">
    <property type="entry name" value="Glyco_tran_10_N"/>
    <property type="match status" value="1"/>
</dbReference>
<comment type="subcellular location">
    <subcellularLocation>
        <location evidence="1">Golgi apparatus membrane</location>
        <topology evidence="1">Single-pass type II membrane protein</topology>
    </subcellularLocation>
    <subcellularLocation>
        <location evidence="12">Golgi apparatus</location>
        <location evidence="12">Golgi stack membrane</location>
        <topology evidence="12">Single-pass type II membrane protein</topology>
    </subcellularLocation>
</comment>
<gene>
    <name evidence="15" type="ORF">MCOR_26286</name>
</gene>
<evidence type="ECO:0000256" key="7">
    <source>
        <dbReference type="ARBA" id="ARBA00022968"/>
    </source>
</evidence>
<evidence type="ECO:0000256" key="1">
    <source>
        <dbReference type="ARBA" id="ARBA00004323"/>
    </source>
</evidence>
<proteinExistence type="inferred from homology"/>
<dbReference type="InterPro" id="IPR055270">
    <property type="entry name" value="Glyco_tran_10_C"/>
</dbReference>
<evidence type="ECO:0000259" key="13">
    <source>
        <dbReference type="Pfam" id="PF00852"/>
    </source>
</evidence>
<keyword evidence="16" id="KW-1185">Reference proteome</keyword>
<keyword evidence="5 12" id="KW-0808">Transferase</keyword>
<evidence type="ECO:0000259" key="14">
    <source>
        <dbReference type="Pfam" id="PF17039"/>
    </source>
</evidence>
<evidence type="ECO:0000313" key="16">
    <source>
        <dbReference type="Proteomes" id="UP000507470"/>
    </source>
</evidence>
<evidence type="ECO:0000256" key="10">
    <source>
        <dbReference type="ARBA" id="ARBA00023136"/>
    </source>
</evidence>
<accession>A0A6J8C8C9</accession>
<feature type="domain" description="Fucosyltransferase C-terminal" evidence="13">
    <location>
        <begin position="174"/>
        <end position="278"/>
    </location>
</feature>
<dbReference type="PANTHER" id="PTHR48438">
    <property type="entry name" value="ALPHA-(1,3)-FUCOSYLTRANSFERASE C-RELATED"/>
    <property type="match status" value="1"/>
</dbReference>
<name>A0A6J8C8C9_MYTCO</name>
<dbReference type="SUPFAM" id="SSF53756">
    <property type="entry name" value="UDP-Glycosyltransferase/glycogen phosphorylase"/>
    <property type="match status" value="1"/>
</dbReference>
<evidence type="ECO:0000313" key="15">
    <source>
        <dbReference type="EMBL" id="CAC5391270.1"/>
    </source>
</evidence>
<evidence type="ECO:0000256" key="11">
    <source>
        <dbReference type="ARBA" id="ARBA00023180"/>
    </source>
</evidence>
<dbReference type="GO" id="GO:0008417">
    <property type="term" value="F:fucosyltransferase activity"/>
    <property type="evidence" value="ECO:0007669"/>
    <property type="project" value="InterPro"/>
</dbReference>
<keyword evidence="6 12" id="KW-0812">Transmembrane</keyword>
<protein>
    <recommendedName>
        <fullName evidence="12">Fucosyltransferase</fullName>
        <ecNumber evidence="12">2.4.1.-</ecNumber>
    </recommendedName>
</protein>
<organism evidence="15 16">
    <name type="scientific">Mytilus coruscus</name>
    <name type="common">Sea mussel</name>
    <dbReference type="NCBI Taxonomy" id="42192"/>
    <lineage>
        <taxon>Eukaryota</taxon>
        <taxon>Metazoa</taxon>
        <taxon>Spiralia</taxon>
        <taxon>Lophotrochozoa</taxon>
        <taxon>Mollusca</taxon>
        <taxon>Bivalvia</taxon>
        <taxon>Autobranchia</taxon>
        <taxon>Pteriomorphia</taxon>
        <taxon>Mytilida</taxon>
        <taxon>Mytiloidea</taxon>
        <taxon>Mytilidae</taxon>
        <taxon>Mytilinae</taxon>
        <taxon>Mytilus</taxon>
    </lineage>
</organism>
<dbReference type="Pfam" id="PF00852">
    <property type="entry name" value="Glyco_transf_10"/>
    <property type="match status" value="1"/>
</dbReference>
<evidence type="ECO:0000256" key="2">
    <source>
        <dbReference type="ARBA" id="ARBA00004922"/>
    </source>
</evidence>
<dbReference type="InterPro" id="IPR031481">
    <property type="entry name" value="Glyco_tran_10_N"/>
</dbReference>
<dbReference type="EC" id="2.4.1.-" evidence="12"/>
<dbReference type="GO" id="GO:0032580">
    <property type="term" value="C:Golgi cisterna membrane"/>
    <property type="evidence" value="ECO:0007669"/>
    <property type="project" value="UniProtKB-SubCell"/>
</dbReference>
<dbReference type="Gene3D" id="3.40.50.11660">
    <property type="entry name" value="Glycosyl transferase family 10, C-terminal domain"/>
    <property type="match status" value="1"/>
</dbReference>
<comment type="pathway">
    <text evidence="2">Protein modification; protein glycosylation.</text>
</comment>
<keyword evidence="11" id="KW-0325">Glycoprotein</keyword>
<dbReference type="InterPro" id="IPR038577">
    <property type="entry name" value="GT10-like_C_sf"/>
</dbReference>
<evidence type="ECO:0000256" key="9">
    <source>
        <dbReference type="ARBA" id="ARBA00023034"/>
    </source>
</evidence>
<keyword evidence="9 12" id="KW-0333">Golgi apparatus</keyword>
<keyword evidence="4 12" id="KW-0328">Glycosyltransferase</keyword>
<evidence type="ECO:0000256" key="6">
    <source>
        <dbReference type="ARBA" id="ARBA00022692"/>
    </source>
</evidence>
<evidence type="ECO:0000256" key="12">
    <source>
        <dbReference type="RuleBase" id="RU003832"/>
    </source>
</evidence>
<reference evidence="15 16" key="1">
    <citation type="submission" date="2020-06" db="EMBL/GenBank/DDBJ databases">
        <authorList>
            <person name="Li R."/>
            <person name="Bekaert M."/>
        </authorList>
    </citation>
    <scope>NUCLEOTIDE SEQUENCE [LARGE SCALE GENOMIC DNA]</scope>
    <source>
        <strain evidence="16">wild</strain>
    </source>
</reference>
<evidence type="ECO:0000256" key="8">
    <source>
        <dbReference type="ARBA" id="ARBA00022989"/>
    </source>
</evidence>
<dbReference type="InterPro" id="IPR001503">
    <property type="entry name" value="Glyco_trans_10"/>
</dbReference>
<dbReference type="EMBL" id="CACVKT020004686">
    <property type="protein sequence ID" value="CAC5391270.1"/>
    <property type="molecule type" value="Genomic_DNA"/>
</dbReference>
<sequence length="284" mass="33346">MLSTYNNFNKCCKNKLVSPRFMDIKSMYFGGPNEKNDGVTFLNRRMLSINETYKILWHNSPSYFLKKANISLRGCRFNNCQLTTDLGQMSVADVVIFRHNYLPKIPPVKQTDQIWLLYGQETPFYMRKSYLRKAWLGQFNWSITYGDTSDISMPYASIVKEVIRAKKNYSEIYRKKTKQVAWIVSHCFAVSGRDEYVKELRKYISVDIFGKCGNLTCARNGTECMDKISKDYKFYLSFENSLCKDYVSEKVFTFYYNKYSIIPVIRGAPNIDEYVPRKNVHQCV</sequence>